<dbReference type="InterPro" id="IPR023211">
    <property type="entry name" value="DNA_pol_palm_dom_sf"/>
</dbReference>
<keyword evidence="6" id="KW-0238">DNA-binding</keyword>
<evidence type="ECO:0000313" key="10">
    <source>
        <dbReference type="Proteomes" id="UP000716004"/>
    </source>
</evidence>
<keyword evidence="4" id="KW-0548">Nucleotidyltransferase</keyword>
<dbReference type="InterPro" id="IPR012337">
    <property type="entry name" value="RNaseH-like_sf"/>
</dbReference>
<comment type="caution">
    <text evidence="9">The sequence shown here is derived from an EMBL/GenBank/DDBJ whole genome shotgun (WGS) entry which is preliminary data.</text>
</comment>
<keyword evidence="5" id="KW-0239">DNA-directed DNA polymerase</keyword>
<dbReference type="Gene3D" id="3.90.1600.10">
    <property type="entry name" value="Palm domain of DNA polymerase"/>
    <property type="match status" value="1"/>
</dbReference>
<dbReference type="Pfam" id="PF00136">
    <property type="entry name" value="DNA_pol_B"/>
    <property type="match status" value="1"/>
</dbReference>
<dbReference type="SUPFAM" id="SSF56672">
    <property type="entry name" value="DNA/RNA polymerases"/>
    <property type="match status" value="1"/>
</dbReference>
<evidence type="ECO:0000256" key="4">
    <source>
        <dbReference type="ARBA" id="ARBA00022695"/>
    </source>
</evidence>
<dbReference type="AlphaFoldDB" id="A0A8J8CG53"/>
<evidence type="ECO:0000256" key="5">
    <source>
        <dbReference type="ARBA" id="ARBA00022932"/>
    </source>
</evidence>
<dbReference type="GO" id="GO:0003887">
    <property type="term" value="F:DNA-directed DNA polymerase activity"/>
    <property type="evidence" value="ECO:0007669"/>
    <property type="project" value="UniProtKB-KW"/>
</dbReference>
<evidence type="ECO:0000256" key="1">
    <source>
        <dbReference type="ARBA" id="ARBA00005755"/>
    </source>
</evidence>
<dbReference type="GO" id="GO:0003677">
    <property type="term" value="F:DNA binding"/>
    <property type="evidence" value="ECO:0007669"/>
    <property type="project" value="UniProtKB-KW"/>
</dbReference>
<evidence type="ECO:0000256" key="6">
    <source>
        <dbReference type="ARBA" id="ARBA00023125"/>
    </source>
</evidence>
<dbReference type="InterPro" id="IPR042087">
    <property type="entry name" value="DNA_pol_B_thumb"/>
</dbReference>
<dbReference type="EMBL" id="JAGVSJ010000019">
    <property type="protein sequence ID" value="MBX8632277.1"/>
    <property type="molecule type" value="Genomic_DNA"/>
</dbReference>
<gene>
    <name evidence="9" type="ORF">J9259_07170</name>
</gene>
<dbReference type="InterPro" id="IPR006172">
    <property type="entry name" value="DNA-dir_DNA_pol_B"/>
</dbReference>
<accession>A0A8J8CG53</accession>
<feature type="domain" description="DNA-directed DNA polymerase family B multifunctional" evidence="8">
    <location>
        <begin position="330"/>
        <end position="675"/>
    </location>
</feature>
<comment type="similarity">
    <text evidence="1">Belongs to the DNA polymerase type-B family.</text>
</comment>
<dbReference type="PANTHER" id="PTHR10322:SF23">
    <property type="entry name" value="DNA POLYMERASE DELTA CATALYTIC SUBUNIT"/>
    <property type="match status" value="1"/>
</dbReference>
<organism evidence="9 10">
    <name type="scientific">Candidatus Sysuiplasma superficiale</name>
    <dbReference type="NCBI Taxonomy" id="2823368"/>
    <lineage>
        <taxon>Archaea</taxon>
        <taxon>Methanobacteriati</taxon>
        <taxon>Thermoplasmatota</taxon>
        <taxon>Thermoplasmata</taxon>
        <taxon>Candidatus Sysuiplasmatales</taxon>
        <taxon>Candidatus Sysuiplasmataceae</taxon>
        <taxon>Candidatus Sysuiplasma</taxon>
    </lineage>
</organism>
<keyword evidence="3" id="KW-0808">Transferase</keyword>
<protein>
    <recommendedName>
        <fullName evidence="2">DNA-directed DNA polymerase</fullName>
        <ecNumber evidence="2">2.7.7.7</ecNumber>
    </recommendedName>
</protein>
<proteinExistence type="inferred from homology"/>
<dbReference type="GO" id="GO:0000166">
    <property type="term" value="F:nucleotide binding"/>
    <property type="evidence" value="ECO:0007669"/>
    <property type="project" value="InterPro"/>
</dbReference>
<dbReference type="Gene3D" id="1.10.132.60">
    <property type="entry name" value="DNA polymerase family B, C-terminal domain"/>
    <property type="match status" value="1"/>
</dbReference>
<reference evidence="9" key="1">
    <citation type="submission" date="2021-04" db="EMBL/GenBank/DDBJ databases">
        <title>Genomic insights into ecological role and evolution of a novel Thermoplasmata order Candidatus Sysuiplasmatales.</title>
        <authorList>
            <person name="Yuan Y."/>
        </authorList>
    </citation>
    <scope>NUCLEOTIDE SEQUENCE</scope>
    <source>
        <strain evidence="9">YP2-bin.285</strain>
    </source>
</reference>
<sequence>MEGYILDAYTDLRKNKIVLWLKGAKTVSVEFNYMSSLYIGGYGLEEAERRLSAINGIDLVFENVRTAPSMKSSVLLRVSSRNLSLLRRIAEGLQTSKSGSGLSLYDVDIPYEQRFMAENGIFPFAHISVRHGSEISCEESVDDISYEFPPLNTCHLGISFRESEGAVSVASATVDDETISGDEEHVLMEISRRLNASESDVIITHGGDSGKINELYSRARRLGLGSFTLGRAGGLQSTYRSKSYSSYGRVLYKPSPALLMGRIHIDAENSFLYDESGMDGLVEVSRLSLIPLQRMARVSPGTAISGMENVEAMKRRIAVPYRKNRSEDFKNAADLVVADRGGFIYTPQPGFNTDVYGVDFSSLYPSIMEKWNISVETLNCGCCRQDGIRVPELNYHFCRKYRGIVPAVVGRLISRRRRYRTVDDPAAANRSKALKWVLVTSFGYTGYRNAKFGSIECHEAINAFGREILLTASEIAGRMKFRVLHGIVDSLWLKGEGDIDEFVKSVELETGLPIDIEGRYRWIVFLNNKGNGEGSLNRYYGELENGKMKVRGIEIRRSDTPEVVRFAQRILLEKLRGSSSSDDFMRRAMEGITAVREIVRSVKQGDYPAEEMLITKRTSQRVEEYAGNSEQKKILVELGKRGITVNAGEAVRYVSGRNSSGRTAIPEHAADIGNYDASHYVSLIARSISTMLYPFGLTEKKVRLLLTHF</sequence>
<dbReference type="GO" id="GO:0006261">
    <property type="term" value="P:DNA-templated DNA replication"/>
    <property type="evidence" value="ECO:0007669"/>
    <property type="project" value="TreeGrafter"/>
</dbReference>
<dbReference type="InterPro" id="IPR036397">
    <property type="entry name" value="RNaseH_sf"/>
</dbReference>
<dbReference type="Proteomes" id="UP000716004">
    <property type="component" value="Unassembled WGS sequence"/>
</dbReference>
<dbReference type="PANTHER" id="PTHR10322">
    <property type="entry name" value="DNA POLYMERASE CATALYTIC SUBUNIT"/>
    <property type="match status" value="1"/>
</dbReference>
<evidence type="ECO:0000256" key="7">
    <source>
        <dbReference type="ARBA" id="ARBA00049244"/>
    </source>
</evidence>
<dbReference type="Gene3D" id="3.30.420.10">
    <property type="entry name" value="Ribonuclease H-like superfamily/Ribonuclease H"/>
    <property type="match status" value="1"/>
</dbReference>
<dbReference type="SMART" id="SM00486">
    <property type="entry name" value="POLBc"/>
    <property type="match status" value="1"/>
</dbReference>
<dbReference type="SUPFAM" id="SSF53098">
    <property type="entry name" value="Ribonuclease H-like"/>
    <property type="match status" value="1"/>
</dbReference>
<comment type="catalytic activity">
    <reaction evidence="7">
        <text>DNA(n) + a 2'-deoxyribonucleoside 5'-triphosphate = DNA(n+1) + diphosphate</text>
        <dbReference type="Rhea" id="RHEA:22508"/>
        <dbReference type="Rhea" id="RHEA-COMP:17339"/>
        <dbReference type="Rhea" id="RHEA-COMP:17340"/>
        <dbReference type="ChEBI" id="CHEBI:33019"/>
        <dbReference type="ChEBI" id="CHEBI:61560"/>
        <dbReference type="ChEBI" id="CHEBI:173112"/>
        <dbReference type="EC" id="2.7.7.7"/>
    </reaction>
</comment>
<evidence type="ECO:0000259" key="8">
    <source>
        <dbReference type="Pfam" id="PF00136"/>
    </source>
</evidence>
<dbReference type="EC" id="2.7.7.7" evidence="2"/>
<dbReference type="InterPro" id="IPR043502">
    <property type="entry name" value="DNA/RNA_pol_sf"/>
</dbReference>
<dbReference type="InterPro" id="IPR006134">
    <property type="entry name" value="DNA-dir_DNA_pol_B_multi_dom"/>
</dbReference>
<dbReference type="InterPro" id="IPR050240">
    <property type="entry name" value="DNA_pol_type-B"/>
</dbReference>
<evidence type="ECO:0000256" key="3">
    <source>
        <dbReference type="ARBA" id="ARBA00022679"/>
    </source>
</evidence>
<evidence type="ECO:0000256" key="2">
    <source>
        <dbReference type="ARBA" id="ARBA00012417"/>
    </source>
</evidence>
<dbReference type="Gene3D" id="1.10.287.690">
    <property type="entry name" value="Helix hairpin bin"/>
    <property type="match status" value="1"/>
</dbReference>
<evidence type="ECO:0000313" key="9">
    <source>
        <dbReference type="EMBL" id="MBX8632277.1"/>
    </source>
</evidence>
<name>A0A8J8CG53_9ARCH</name>